<dbReference type="OrthoDB" id="247526at2"/>
<feature type="domain" description="Peptidase C-terminal archaeal/bacterial" evidence="2">
    <location>
        <begin position="2083"/>
        <end position="2137"/>
    </location>
</feature>
<dbReference type="Gene3D" id="3.40.390.10">
    <property type="entry name" value="Collagenase (Catalytic Domain)"/>
    <property type="match status" value="1"/>
</dbReference>
<evidence type="ECO:0000259" key="3">
    <source>
        <dbReference type="Pfam" id="PF17803"/>
    </source>
</evidence>
<dbReference type="InterPro" id="IPR024079">
    <property type="entry name" value="MetalloPept_cat_dom_sf"/>
</dbReference>
<name>A0A5C6B293_9BACT</name>
<dbReference type="InterPro" id="IPR036439">
    <property type="entry name" value="Dockerin_dom_sf"/>
</dbReference>
<dbReference type="EMBL" id="SJPN01000002">
    <property type="protein sequence ID" value="TWU06030.1"/>
    <property type="molecule type" value="Genomic_DNA"/>
</dbReference>
<organism evidence="5 6">
    <name type="scientific">Stieleria varia</name>
    <dbReference type="NCBI Taxonomy" id="2528005"/>
    <lineage>
        <taxon>Bacteria</taxon>
        <taxon>Pseudomonadati</taxon>
        <taxon>Planctomycetota</taxon>
        <taxon>Planctomycetia</taxon>
        <taxon>Pirellulales</taxon>
        <taxon>Pirellulaceae</taxon>
        <taxon>Stieleria</taxon>
    </lineage>
</organism>
<dbReference type="Pfam" id="PF04151">
    <property type="entry name" value="PPC"/>
    <property type="match status" value="1"/>
</dbReference>
<evidence type="ECO:0000313" key="6">
    <source>
        <dbReference type="Proteomes" id="UP000320176"/>
    </source>
</evidence>
<dbReference type="GO" id="GO:0008237">
    <property type="term" value="F:metallopeptidase activity"/>
    <property type="evidence" value="ECO:0007669"/>
    <property type="project" value="InterPro"/>
</dbReference>
<proteinExistence type="predicted"/>
<sequence>MTSRKRKSTTQSANLQPTHPTSVPRARKSDSSRKKRRRHLLESLESRQLLAGPQLIGVQPNEGDLIIDGSVRDVAPRVLTLRFDEDQIISQASLDAIRITRSGPDGVFGSAADDDVVIEPGLIVVNDVKQNEVEIRFSDALPDDNYRLEVFGFDDTGLGIVGLRNTGGELLMPRQAGRRSEVINFKLALGALVESVVPQPVIRNEDGSLSQNRNEVVVYFNEDPLFVEDDSAGGVLTVPNGQITVTASLTAPSFTNTKVLFQTGAAGTNTVAVLDAAANAITVTRPATGTIGQVATAINSLTNFQASVTAGNSNAVFVPPGANSTFVIKGNPTLRSAENPRFYQLFFTQETVRTTDDLLFDPEEVVYDAATHTARLIFADDINNLPGVPLEGGTWRLRIGTAVGDGVTPIQNNQMEIILEPEPFAVRATAVTDFQQAGLQVRFAEKQIGENSSGRVIRFEDSSAGGVTARVDISGAIVFDFGGTAPEVIDLESAILANAAVDALIEIDWELNGVRRAGGNLPLPQSVIGSTGLVLQAAGDTLTTSLDIGIFGRDEAITSLILTESIDPQPFAIELPGGNDDPGHRELPEGIGGLLQHVNVDFGADSVNGVTEIPYNFQSIFDTSGPNSFLNQITQRQRLRIREALDLWASEIGVQFRETEDLGITFAVGDTATLQFMPGTTRASIPQLNATVRIDPTFTESAIVFSNQTDFGTAYGEDFTRKAVAGIGFLLGLEQAQDLPAQTVMALNGGFLNAGIDQLTGLEPVFPGNHDVLHGQYLHRPDSLDVDLYRFEVNLQDVDRVGTFTAETFAERLPDASSLDTTLTLFQEKSAFAETDFETGPDLALRFTSLLKGALGNNTRIDFLQSDRVAGDNAIRINRVFDANGDPIANALLIDIPRISGTITSVPAQDVVDAINADPFASSIMRAAVTFGNGATNISGATQPQPIIFRGGGLEMISRNDDYFSEDSRIVATLGEGVYYVGVAASGNDTYDPTLTQSGFGGRTQGKYGLQIKFEPQVDEVDVIRDLDSGRQDLPGTRLDGDGDGVPGGEHNFWFQTRPLNRILNFTDNGEAITPGQKLEVVAGTDVAGNPIIRTYELVPDGGTPTAGTVPVFYSDGTLGFPTPAGNIAAALQAAINSRSGETGVVVSRSLTGLIFTGERSIELSADWRGATAIGRNIFVDKTAGPNADGSLARPFNNIASTTVASAFNSTLDGDIVRIVGNGGLDGDLTTQEDNFSYKIGFADVGGQTLEDGRVMEVPKGVTTMIDAGAILKLRGSYIMVGSSTLQVDRSGGALQILGTPRLVGLSHSNQPVETTLVGNADNTIASYDDGSVIITSIRDRVADTAAAGTGNNAAAGDWGGIIYRRELDQFEGRRDLEDEGIFLQRINHAEIRYGGSSNVLIDSVQQLVNPIQIINMRPTLTFNEITQSADAAISASPDSFEETSYQSPRFQQAGAFTADYDRVGPDISNNLFLENSVNGLFIRISTTSTETPKKLTVAGRFDDIGVVHYLPENLVVAGQSGGTITDSFAPSLGLVSARELSGGTFQPGTYTYKLTFVDKDGFESLATPDNVPNQPATSFSFTVANANSTIEMTGLPLVELGGQYVSRRLYRADAGPNPVYRLVADLDASSAGFIDDGTISDGVLDLTRQGTRGRLDASLIVDPGLVMKLSGSRIELEPGTVMLAEGLTSNPVIFTSIQDDNYGAGGTFDTNNNFVDGAAREGSAGDWAGIYAGPTSTISLDHSVVSFAGGISLIEGGETYGFVPLQLQQALGRITNSRFEFNDSGQDGAGPSGRFGRLAAAPSTIFVRGAQPIIVGNTFVDNDGSNIDIDSDSLTAERRVDTGRQTGSIDRFAELDDNFGPLVRFNRYEDNDLPGLNQITGMEVRGGILTTESVWDDTDIVHLLFDTIEVGNFHSSGGLKLRSRPDESLVVKLIGSGTPNSSTIGTGFTATGTPDDAIDRIGGSISILGQPGAPVVLTSFLDDTVGAGLKPDGSQFTDNNGDGISSRPSPNDWRSVYLDQYSVDRNVAVIPEFELSTEVAPGLNGDVENAQFLGALASNLSASDEVLRLGFEVEGFLSGPTDVDTYSFTGKPGTEVWVDIDQTSFGLDTVIELLDENGQVLARSDNSSVEVANGSTVDVFDPRLDGVTTSLQARATEFSEFGVGGLYEDFGTTNVRDAGIHFVLTGNNADPNSRGTYFFRVRSGSVNPDDAAGGLTRGGYRFQVRLTENQEFPGSVVRYSDIRYANHGVHVSGLLGSSPFLGEAQENEATAGQAASNDRLDSPIVRVADTTPPGQRPQNLGNLTGNRADVISVGGSLDGFGDIDFYQFTVDFAGINGATRSTVFDIDYADGFNRPDTNISVFYDPDGEFNETLQPRLVLFGSASNIFDDQTSPNGENNELEKLLRGSIATGDPLIGPVTLPEGTYYVAVTADGLEPLELSRAEVRREPVNSVRRIVEDRIDNAPFGTANGPQISDLFAPADIAAAGFTTALDGLPGHGQPIHFDGSSTVAFAATGRFSETAVAFGDAPETFGLTVNADLSLLDYSVNDDSAIGGRFAFDPLSGAFISENTSTTIPHVTIQGTLRDLPGTGCIDCADFYEIVVSEDGSRVILDVDGAQNGLQGLDNDDDSTPFNPDFNAADTDLVVIRQDPGGLGWQFLGAGVGSSRFNNSNVSDGRLGSSSVDDPFFDQILAAGTYAVGVLHTSATFDLNNGFPVVGNPTTTMLTADYDLHVSIENQLLPPSASANSVLQFDRLNNFATGTLTSQPFDLVGYAASDLPTSYFNYRYDPVIGDTVSARIFSDQDMTGISLSGQLISNDIWNQIRTDLSAFAGHTGIRFEFTYNPSAQLASTEIGLMLDDFIVGFAERGETVFNTRGDEDRFVGFASGGTGEYQLEMRPGTEYATPSVFGGLQLNDDYDTNDRHSQSVTLYAPAGSQLSDGDTFVLGDGASNQVFEFTTTPGSVGFGNTAVLFSATDTPAQIAQAIRTALTQQTSIAIEAASSSGNDTGTLTDGRLALSGSARGTFLSIDSLGGAPDTSLPLSVDADGHLLMPAVLHNGMGDLNYERTQGQIFIDANTISDVRGIGIWSEPGVRDTDPEDQRYLQTGFFDPINVNSGTPNPFLELPPVGNTYPGGVRNLPTLNDSVLGGLTPGVVISNNTIDQAGYAGIKVDGETAPWEIDTEDLVNTLMDDGALLTIDAGGTRVVFEFEEINGAGPAFGGTNTPGGNGVADGNVPIYYREFTATVYNGRAFESSSHELSTAIAQAIQGSILVTNGLVELVDVSVGPSMYQRDNGLAFLGQGWMGSPDTAVYIQGASQIYYTPLRSSGISRITQVPVYEAPQPFARIVNNTIYGSDGRESLFPELPPATGTDSDDLIATAIDTNVGPSHRGPYVANAQIGDNAGPLGMGADVDFYRVELGLGDRLIVDIDTLDADPANGIVEGADTVVRIYNEQGVLQEFLDANGTLVTLSDQATAPNYLDPAFSAFNETIVDAVNTRDPFIDFTALAKGSYYVAVSSVGNSDYDPNALSGRTDVTVGTGDYTISMEAYAPRTHVIGVETGNATGARGTDVSGSIFRVTQIPDFGPNALVNNGFNYITYEILSGNAAPTVDANGNNIADLFITLNDNDHLPDIMREISGGINLAVVQGVTNTPLANHESLNGPGGISGPITRVRAQALGGIDGDNAGLNNLTRTGLPIRMVHRPSSATNGPTDFQRGFGHDRLTSGGNGTTEQYVFVENAAKIEILAGPLTLDPVAGRDTDQLINETGVMVAGGASPALLNNVFLNLHESVVVEETYNGGFNAGAPGFDNHVKPMEVVVVGNTFQHDEPLPTRIAVQVGAGITTGNNEPSNINGGADDFNQTALNNAVVLVNPQGDSFLPAPGSGVIDSAVNSLNERDAFANLKQSVGIPVSNILAPIRDVNGVLRADNPDFPNLGIGGIVFRDRGSTELADFVGPVAVAEVPRDNDAEGIDSDPTVSVINLSGGVYDEFRIQLRDNGDASDPFLGNSINDNTVVVPEIPGLRAAGANVTVFEDDQLLTEGIDYTFSYDETKNIITLTPLAGIWQSDRAYRIELNNADRTVLIAPDAREVIDGDQLEITDSAGGRVVFEFESGFQLRFPDPLTLTVPQVGTNQGGLIDGGIFQVNDGSGSPVVFEFNSDTAKLPDSVEVRLPAGNTPIDDADLAPFLNQIAQNIADAIDGEVQAGRLDLDVRVDGATVILGSERGATVDTVTSGLLQDVQSLAISVPAAGAGVGGVVAGQTFVLDNGTRAATFEIVDRNLPALGNIGIDIAQQIPGQFLTADEVARAIQTAIAQSPLGLSPTIEGTSVYLALPVNGSATAAPGPLSIVGLSRTPADGDAIQFTPADGSAQVIFELNRTDEPDVNGGTMDDGVAASNIAINFNRATTADELALLTQGAIRSRSIAGIDPNEVQTASGGILTVGGQQGLGLAVIGSSIDVVGSPDVTGPTTVEVFGPLLLKVPLVGGGGLNDGEQLTITDAGGNPFVFEFDSNGVVFTPGATAIPFNQFDDVDTLSTAIETAINAAPLGITATYLGNGDLSLGRIASDRVTSTSVLLTTERGIVFDQEILTIRQGNVVVNFEFDSVAGGGGVNQGNVPVPFQPGSTTGDVAVSLAAAIRNNLNGLVLSPVAELDDLGVPTGVVALNDLPGTAVNVTQAPTLLVSGVPGGAIPVRISPSFTTTEVKRALLAAIGRVNEGSDFPVSTLTARDRGGSTLFVENGAIFNGPVSNFFLPAIRDDQGNALEANREDATTQFTILMPTVSLDYGDAPDPVGGVPGRYPTLLEDNGARHVVGGTARLGATIDGESNALASVGAKGDDVTIDISGTGASFDARLDPVVDGRATIRIARNLNVPLLTDGDTVTVDLGATQATLELDLNGRFDEDNFAIRPQDFLANPSDPITIDAVAAAIVAAINESPLAPADVTIFGDTVIISSDDEDGVSFVSDVNPNGLLNKALTLPITVTGNGVLQGWIDYNADGDWDDPGEAILFYPSGSDRVADRASASTEVVLTSNNSSNPVTFYTFVPESTPEPLQTTTTYARFRISESGGLAPTGLALSGEVEDYALLTVPGRPPTLNDGNAIRSYTVEEDRVLNVLDVQGNLTPLTTNDDGLLAGVTDPDGQSVRVFSGDVGQQFIRDAAGNILADLNVAVDGTFTFDSVQDLNGPVTFSIRVTDTNPANPLTELVNSRPITVTVNITPANDKPLTSQQDVITTRTIDEDIVQIFTAQELILDQGYVPGPSNEVGQPLIFESGGSDIRGPFRTDQGGFLELVRASNFSYSDRTLTVPSGATLMDGQVIVVTGIDGEELVVEFSISGNPSTAADVVVPFTTADTAETIAARLGQELGVFDAGGVVAADKIIFRGITSLETESLAPTVVAGLTVRVPAGNTLQDGESVLLRTATGVIKLEFDSDGNSAGDSDVVVPFTTADTAETIAASAKALLDARGVRVRVPNNLNVAGDADRLVFYDVITAEVVSPVQTVAITPLGITVGAGISVADGETVLLTTPDGEVRVEFDSNAALTSNFNLRVPFTAADTAAEVTASLNNVLTNAGYRVEIAGAGDRLVFGVEPVDVQLELIRYTPPANFNGDQPDVFNYTVADVPPVGQISEVADKRGTVSITVNAVNDPPITLSDSYSAFENMPLTFPILTDITDGQGNVIQSAILSNDLPGPPDEVNAGQTISLFQPGVQFPATTFRGGSVSLENGALVYRPPGLYSGPDSFTYVVQDSEGATSTGQVFFNVGGTNDAPIFDGVNGMKVNGNPNDPVDTLVFQESKQDPEQTQYDLTTWFIDPENDAMTFTVTSSDPSILQVALAQETLSLTRQPFAFGDVNLIVTATDSTGLMTQQVISVTVENEEDAPSVRPGAPTVLTGTEDQVITTDLGAVFFDPDRTQLNYRVARIDSTVLSGSTQQINAQIALHPLLQSVTTVGNTLFVTPKANQFGTVEIEIAASDSLFTVTHTFTVTFTPVPDAPVALGDSYSIPIGSTLQILNPANGLLQNEVDPDGDSITVELIPGSGPTLGTLDLQADGTFVYTNVDGDVGDVDTFRYRPVDSTGLVGSEVVVSFTLTQSRYQNPIDNLRQDVNADGFITALDALRIINLLGREGSRNVPVSTLTTPPPDFYDTNGNGFVSAQDALDVINELAKRNGQGGREGEQVTASLLMATTTAIASPSNAFVPARNVESIFEQDSPDDELIVFNDGRDALLTAGLEINVAPANSVAETLQNDTGAVDDESVDEALTDLMDEMSVLGPYPF</sequence>
<feature type="compositionally biased region" description="Polar residues" evidence="1">
    <location>
        <begin position="9"/>
        <end position="21"/>
    </location>
</feature>
<evidence type="ECO:0000259" key="4">
    <source>
        <dbReference type="Pfam" id="PF20009"/>
    </source>
</evidence>
<dbReference type="InterPro" id="IPR040853">
    <property type="entry name" value="RapA2_cadherin-like"/>
</dbReference>
<dbReference type="InterPro" id="IPR007280">
    <property type="entry name" value="Peptidase_C_arc/bac"/>
</dbReference>
<dbReference type="Proteomes" id="UP000320176">
    <property type="component" value="Unassembled WGS sequence"/>
</dbReference>
<dbReference type="Pfam" id="PF20009">
    <property type="entry name" value="GEVED"/>
    <property type="match status" value="1"/>
</dbReference>
<dbReference type="Pfam" id="PF17803">
    <property type="entry name" value="Cadherin_4"/>
    <property type="match status" value="1"/>
</dbReference>
<feature type="domain" description="RapA2 cadherin-like" evidence="3">
    <location>
        <begin position="5977"/>
        <end position="6050"/>
    </location>
</feature>
<dbReference type="GO" id="GO:0004553">
    <property type="term" value="F:hydrolase activity, hydrolyzing O-glycosyl compounds"/>
    <property type="evidence" value="ECO:0007669"/>
    <property type="project" value="InterPro"/>
</dbReference>
<accession>A0A5C6B293</accession>
<gene>
    <name evidence="5" type="ORF">Pla52n_17480</name>
</gene>
<reference evidence="5 6" key="1">
    <citation type="submission" date="2019-02" db="EMBL/GenBank/DDBJ databases">
        <title>Deep-cultivation of Planctomycetes and their phenomic and genomic characterization uncovers novel biology.</title>
        <authorList>
            <person name="Wiegand S."/>
            <person name="Jogler M."/>
            <person name="Boedeker C."/>
            <person name="Pinto D."/>
            <person name="Vollmers J."/>
            <person name="Rivas-Marin E."/>
            <person name="Kohn T."/>
            <person name="Peeters S.H."/>
            <person name="Heuer A."/>
            <person name="Rast P."/>
            <person name="Oberbeckmann S."/>
            <person name="Bunk B."/>
            <person name="Jeske O."/>
            <person name="Meyerdierks A."/>
            <person name="Storesund J.E."/>
            <person name="Kallscheuer N."/>
            <person name="Luecker S."/>
            <person name="Lage O.M."/>
            <person name="Pohl T."/>
            <person name="Merkel B.J."/>
            <person name="Hornburger P."/>
            <person name="Mueller R.-W."/>
            <person name="Bruemmer F."/>
            <person name="Labrenz M."/>
            <person name="Spormann A.M."/>
            <person name="Op Den Camp H."/>
            <person name="Overmann J."/>
            <person name="Amann R."/>
            <person name="Jetten M.S.M."/>
            <person name="Mascher T."/>
            <person name="Medema M.H."/>
            <person name="Devos D.P."/>
            <person name="Kaster A.-K."/>
            <person name="Ovreas L."/>
            <person name="Rohde M."/>
            <person name="Galperin M.Y."/>
            <person name="Jogler C."/>
        </authorList>
    </citation>
    <scope>NUCLEOTIDE SEQUENCE [LARGE SCALE GENOMIC DNA]</scope>
    <source>
        <strain evidence="5 6">Pla52n</strain>
    </source>
</reference>
<dbReference type="SUPFAM" id="SSF63446">
    <property type="entry name" value="Type I dockerin domain"/>
    <property type="match status" value="1"/>
</dbReference>
<dbReference type="Pfam" id="PF00404">
    <property type="entry name" value="Dockerin_1"/>
    <property type="match status" value="1"/>
</dbReference>
<evidence type="ECO:0008006" key="7">
    <source>
        <dbReference type="Google" id="ProtNLM"/>
    </source>
</evidence>
<dbReference type="Pfam" id="PF17963">
    <property type="entry name" value="Big_9"/>
    <property type="match status" value="1"/>
</dbReference>
<evidence type="ECO:0000256" key="1">
    <source>
        <dbReference type="SAM" id="MobiDB-lite"/>
    </source>
</evidence>
<comment type="caution">
    <text evidence="5">The sequence shown here is derived from an EMBL/GenBank/DDBJ whole genome shotgun (WGS) entry which is preliminary data.</text>
</comment>
<protein>
    <recommendedName>
        <fullName evidence="7">Dockerin type I repeat protein</fullName>
    </recommendedName>
</protein>
<dbReference type="Gene3D" id="2.60.120.380">
    <property type="match status" value="2"/>
</dbReference>
<dbReference type="Gene3D" id="2.60.40.3440">
    <property type="match status" value="1"/>
</dbReference>
<evidence type="ECO:0000259" key="2">
    <source>
        <dbReference type="Pfam" id="PF04151"/>
    </source>
</evidence>
<dbReference type="SMART" id="SM00710">
    <property type="entry name" value="PbH1"/>
    <property type="match status" value="6"/>
</dbReference>
<dbReference type="InterPro" id="IPR006626">
    <property type="entry name" value="PbH1"/>
</dbReference>
<feature type="domain" description="GEVED" evidence="4">
    <location>
        <begin position="4986"/>
        <end position="5083"/>
    </location>
</feature>
<dbReference type="InterPro" id="IPR002105">
    <property type="entry name" value="Dockerin_1_rpt"/>
</dbReference>
<dbReference type="GO" id="GO:0000272">
    <property type="term" value="P:polysaccharide catabolic process"/>
    <property type="evidence" value="ECO:0007669"/>
    <property type="project" value="InterPro"/>
</dbReference>
<dbReference type="InterPro" id="IPR045474">
    <property type="entry name" value="GEVED"/>
</dbReference>
<dbReference type="RefSeq" id="WP_146519179.1">
    <property type="nucleotide sequence ID" value="NZ_CP151726.1"/>
</dbReference>
<feature type="region of interest" description="Disordered" evidence="1">
    <location>
        <begin position="1"/>
        <end position="38"/>
    </location>
</feature>
<keyword evidence="6" id="KW-1185">Reference proteome</keyword>
<evidence type="ECO:0000313" key="5">
    <source>
        <dbReference type="EMBL" id="TWU06030.1"/>
    </source>
</evidence>
<dbReference type="NCBIfam" id="NF012211">
    <property type="entry name" value="tand_rpt_95"/>
    <property type="match status" value="1"/>
</dbReference>